<evidence type="ECO:0000256" key="5">
    <source>
        <dbReference type="ARBA" id="ARBA00022753"/>
    </source>
</evidence>
<dbReference type="CDD" id="cd07280">
    <property type="entry name" value="PX_YPT35"/>
    <property type="match status" value="1"/>
</dbReference>
<keyword evidence="6" id="KW-0472">Membrane</keyword>
<evidence type="ECO:0000256" key="3">
    <source>
        <dbReference type="ARBA" id="ARBA00007426"/>
    </source>
</evidence>
<proteinExistence type="inferred from homology"/>
<dbReference type="OrthoDB" id="10254720at2759"/>
<dbReference type="PANTHER" id="PTHR10555:SF170">
    <property type="entry name" value="FI18122P1"/>
    <property type="match status" value="1"/>
</dbReference>
<comment type="caution">
    <text evidence="12">The sequence shown here is derived from an EMBL/GenBank/DDBJ whole genome shotgun (WGS) entry which is preliminary data.</text>
</comment>
<evidence type="ECO:0000259" key="11">
    <source>
        <dbReference type="PROSITE" id="PS50195"/>
    </source>
</evidence>
<evidence type="ECO:0000313" key="13">
    <source>
        <dbReference type="Proteomes" id="UP000774326"/>
    </source>
</evidence>
<dbReference type="SMART" id="SM00312">
    <property type="entry name" value="PX"/>
    <property type="match status" value="1"/>
</dbReference>
<evidence type="ECO:0000256" key="6">
    <source>
        <dbReference type="ARBA" id="ARBA00023136"/>
    </source>
</evidence>
<feature type="compositionally biased region" description="Polar residues" evidence="10">
    <location>
        <begin position="26"/>
        <end position="49"/>
    </location>
</feature>
<evidence type="ECO:0000313" key="12">
    <source>
        <dbReference type="EMBL" id="KAH3686713.1"/>
    </source>
</evidence>
<evidence type="ECO:0000256" key="7">
    <source>
        <dbReference type="ARBA" id="ARBA00033728"/>
    </source>
</evidence>
<comment type="similarity">
    <text evidence="3">Belongs to the YPT35 family.</text>
</comment>
<reference evidence="12" key="1">
    <citation type="journal article" date="2021" name="Open Biol.">
        <title>Shared evolutionary footprints suggest mitochondrial oxidative damage underlies multiple complex I losses in fungi.</title>
        <authorList>
            <person name="Schikora-Tamarit M.A."/>
            <person name="Marcet-Houben M."/>
            <person name="Nosek J."/>
            <person name="Gabaldon T."/>
        </authorList>
    </citation>
    <scope>NUCLEOTIDE SEQUENCE</scope>
    <source>
        <strain evidence="12">CBS2887</strain>
    </source>
</reference>
<evidence type="ECO:0000256" key="8">
    <source>
        <dbReference type="ARBA" id="ARBA00033774"/>
    </source>
</evidence>
<dbReference type="GO" id="GO:0005774">
    <property type="term" value="C:vacuolar membrane"/>
    <property type="evidence" value="ECO:0007669"/>
    <property type="project" value="UniProtKB-SubCell"/>
</dbReference>
<organism evidence="12 13">
    <name type="scientific">Wickerhamomyces pijperi</name>
    <name type="common">Yeast</name>
    <name type="synonym">Pichia pijperi</name>
    <dbReference type="NCBI Taxonomy" id="599730"/>
    <lineage>
        <taxon>Eukaryota</taxon>
        <taxon>Fungi</taxon>
        <taxon>Dikarya</taxon>
        <taxon>Ascomycota</taxon>
        <taxon>Saccharomycotina</taxon>
        <taxon>Saccharomycetes</taxon>
        <taxon>Phaffomycetales</taxon>
        <taxon>Wickerhamomycetaceae</taxon>
        <taxon>Wickerhamomyces</taxon>
    </lineage>
</organism>
<dbReference type="AlphaFoldDB" id="A0A9P8Q9X9"/>
<dbReference type="InterPro" id="IPR037917">
    <property type="entry name" value="Ypt35_PX"/>
</dbReference>
<dbReference type="InterPro" id="IPR036871">
    <property type="entry name" value="PX_dom_sf"/>
</dbReference>
<dbReference type="EMBL" id="JAEUBG010001243">
    <property type="protein sequence ID" value="KAH3686713.1"/>
    <property type="molecule type" value="Genomic_DNA"/>
</dbReference>
<dbReference type="GO" id="GO:0010008">
    <property type="term" value="C:endosome membrane"/>
    <property type="evidence" value="ECO:0007669"/>
    <property type="project" value="UniProtKB-SubCell"/>
</dbReference>
<comment type="function">
    <text evidence="7">Recruits the lipid transfer protein VPS13 to endosomal and vacuolar membranes.</text>
</comment>
<dbReference type="GO" id="GO:0032266">
    <property type="term" value="F:phosphatidylinositol-3-phosphate binding"/>
    <property type="evidence" value="ECO:0007669"/>
    <property type="project" value="InterPro"/>
</dbReference>
<evidence type="ECO:0000256" key="10">
    <source>
        <dbReference type="SAM" id="MobiDB-lite"/>
    </source>
</evidence>
<evidence type="ECO:0000256" key="4">
    <source>
        <dbReference type="ARBA" id="ARBA00022554"/>
    </source>
</evidence>
<reference evidence="12" key="2">
    <citation type="submission" date="2021-01" db="EMBL/GenBank/DDBJ databases">
        <authorList>
            <person name="Schikora-Tamarit M.A."/>
        </authorList>
    </citation>
    <scope>NUCLEOTIDE SEQUENCE</scope>
    <source>
        <strain evidence="12">CBS2887</strain>
    </source>
</reference>
<dbReference type="PROSITE" id="PS50195">
    <property type="entry name" value="PX"/>
    <property type="match status" value="1"/>
</dbReference>
<keyword evidence="4" id="KW-0926">Vacuole</keyword>
<dbReference type="PANTHER" id="PTHR10555">
    <property type="entry name" value="SORTING NEXIN"/>
    <property type="match status" value="1"/>
</dbReference>
<keyword evidence="5" id="KW-0967">Endosome</keyword>
<feature type="domain" description="PX" evidence="11">
    <location>
        <begin position="57"/>
        <end position="174"/>
    </location>
</feature>
<comment type="subcellular location">
    <subcellularLocation>
        <location evidence="2">Endosome membrane</location>
        <topology evidence="2">Peripheral membrane protein</topology>
    </subcellularLocation>
    <subcellularLocation>
        <location evidence="1">Vacuole membrane</location>
        <topology evidence="1">Peripheral membrane protein</topology>
    </subcellularLocation>
</comment>
<evidence type="ECO:0000256" key="9">
    <source>
        <dbReference type="ARBA" id="ARBA00033785"/>
    </source>
</evidence>
<name>A0A9P8Q9X9_WICPI</name>
<accession>A0A9P8Q9X9</accession>
<dbReference type="Pfam" id="PF00787">
    <property type="entry name" value="PX"/>
    <property type="match status" value="1"/>
</dbReference>
<dbReference type="Gene3D" id="3.30.1520.10">
    <property type="entry name" value="Phox-like domain"/>
    <property type="match status" value="1"/>
</dbReference>
<protein>
    <recommendedName>
        <fullName evidence="8">Endosomal/vacuolar adapter protein YPT35</fullName>
    </recommendedName>
    <alternativeName>
        <fullName evidence="9">PX domain-containing protein YPT35</fullName>
    </alternativeName>
</protein>
<dbReference type="Proteomes" id="UP000774326">
    <property type="component" value="Unassembled WGS sequence"/>
</dbReference>
<feature type="region of interest" description="Disordered" evidence="10">
    <location>
        <begin position="1"/>
        <end position="51"/>
    </location>
</feature>
<evidence type="ECO:0000256" key="2">
    <source>
        <dbReference type="ARBA" id="ARBA00004481"/>
    </source>
</evidence>
<dbReference type="SUPFAM" id="SSF64268">
    <property type="entry name" value="PX domain"/>
    <property type="match status" value="1"/>
</dbReference>
<evidence type="ECO:0000256" key="1">
    <source>
        <dbReference type="ARBA" id="ARBA00004148"/>
    </source>
</evidence>
<dbReference type="InterPro" id="IPR001683">
    <property type="entry name" value="PX_dom"/>
</dbReference>
<keyword evidence="13" id="KW-1185">Reference proteome</keyword>
<sequence>MSTSLRQVSPEPIQLIINDDSDDTNSEGNQDQPSNETISSSTSNHNSPFHQHMPHIQSVEIIEATILRDAKTGSKHTTYTLLITSTKGQSLKLHKRYNDFVQLSQSLRAQYPQSKIQIPKLPPKTLMPGANFQVKFLERRRKGLEYFINSVLLNKVFHGSRAIARFIEEDEVVE</sequence>
<gene>
    <name evidence="12" type="ORF">WICPIJ_002305</name>
</gene>